<evidence type="ECO:0000256" key="1">
    <source>
        <dbReference type="SAM" id="MobiDB-lite"/>
    </source>
</evidence>
<dbReference type="AlphaFoldDB" id="A0AA36G938"/>
<dbReference type="EMBL" id="CATQJA010002665">
    <property type="protein sequence ID" value="CAJ0583775.1"/>
    <property type="molecule type" value="Genomic_DNA"/>
</dbReference>
<keyword evidence="2" id="KW-0812">Transmembrane</keyword>
<accession>A0AA36G938</accession>
<proteinExistence type="predicted"/>
<evidence type="ECO:0000313" key="4">
    <source>
        <dbReference type="Proteomes" id="UP001177023"/>
    </source>
</evidence>
<evidence type="ECO:0000256" key="2">
    <source>
        <dbReference type="SAM" id="Phobius"/>
    </source>
</evidence>
<comment type="caution">
    <text evidence="3">The sequence shown here is derived from an EMBL/GenBank/DDBJ whole genome shotgun (WGS) entry which is preliminary data.</text>
</comment>
<dbReference type="Proteomes" id="UP001177023">
    <property type="component" value="Unassembled WGS sequence"/>
</dbReference>
<protein>
    <submittedName>
        <fullName evidence="3">Uncharacterized protein</fullName>
    </submittedName>
</protein>
<feature type="region of interest" description="Disordered" evidence="1">
    <location>
        <begin position="59"/>
        <end position="86"/>
    </location>
</feature>
<feature type="transmembrane region" description="Helical" evidence="2">
    <location>
        <begin position="22"/>
        <end position="50"/>
    </location>
</feature>
<evidence type="ECO:0000313" key="3">
    <source>
        <dbReference type="EMBL" id="CAJ0583775.1"/>
    </source>
</evidence>
<keyword evidence="2" id="KW-0472">Membrane</keyword>
<sequence>MKDTSTDTLSLPHLETIDCQRMGLPVCTIIFGSLFVIGLIACCGVVSYVLQRHKEETEKHVEEKKDGLAEALVRRDPEPPRSPLGKIEISVDYDELA</sequence>
<feature type="compositionally biased region" description="Basic and acidic residues" evidence="1">
    <location>
        <begin position="59"/>
        <end position="79"/>
    </location>
</feature>
<keyword evidence="2" id="KW-1133">Transmembrane helix</keyword>
<name>A0AA36G938_9BILA</name>
<gene>
    <name evidence="3" type="ORF">MSPICULIGERA_LOCUS21844</name>
</gene>
<reference evidence="3" key="1">
    <citation type="submission" date="2023-06" db="EMBL/GenBank/DDBJ databases">
        <authorList>
            <person name="Delattre M."/>
        </authorList>
    </citation>
    <scope>NUCLEOTIDE SEQUENCE</scope>
    <source>
        <strain evidence="3">AF72</strain>
    </source>
</reference>
<keyword evidence="4" id="KW-1185">Reference proteome</keyword>
<organism evidence="3 4">
    <name type="scientific">Mesorhabditis spiculigera</name>
    <dbReference type="NCBI Taxonomy" id="96644"/>
    <lineage>
        <taxon>Eukaryota</taxon>
        <taxon>Metazoa</taxon>
        <taxon>Ecdysozoa</taxon>
        <taxon>Nematoda</taxon>
        <taxon>Chromadorea</taxon>
        <taxon>Rhabditida</taxon>
        <taxon>Rhabditina</taxon>
        <taxon>Rhabditomorpha</taxon>
        <taxon>Rhabditoidea</taxon>
        <taxon>Rhabditidae</taxon>
        <taxon>Mesorhabditinae</taxon>
        <taxon>Mesorhabditis</taxon>
    </lineage>
</organism>
<feature type="non-terminal residue" evidence="3">
    <location>
        <position position="97"/>
    </location>
</feature>